<evidence type="ECO:0000256" key="2">
    <source>
        <dbReference type="ARBA" id="ARBA00007840"/>
    </source>
</evidence>
<feature type="domain" description="Beta-lactamase-related" evidence="7">
    <location>
        <begin position="33"/>
        <end position="346"/>
    </location>
</feature>
<keyword evidence="3 5" id="KW-0378">Hydrolase</keyword>
<keyword evidence="6" id="KW-0732">Signal</keyword>
<comment type="similarity">
    <text evidence="2 5">Belongs to the class-C beta-lactamase family.</text>
</comment>
<evidence type="ECO:0000256" key="1">
    <source>
        <dbReference type="ARBA" id="ARBA00001526"/>
    </source>
</evidence>
<keyword evidence="4 5" id="KW-0046">Antibiotic resistance</keyword>
<evidence type="ECO:0000256" key="4">
    <source>
        <dbReference type="ARBA" id="ARBA00023251"/>
    </source>
</evidence>
<feature type="domain" description="Peptidase S12 Pab87-related C-terminal" evidence="8">
    <location>
        <begin position="375"/>
        <end position="449"/>
    </location>
</feature>
<evidence type="ECO:0000256" key="6">
    <source>
        <dbReference type="SAM" id="SignalP"/>
    </source>
</evidence>
<dbReference type="GO" id="GO:0046677">
    <property type="term" value="P:response to antibiotic"/>
    <property type="evidence" value="ECO:0007669"/>
    <property type="project" value="UniProtKB-UniRule"/>
</dbReference>
<reference evidence="9" key="1">
    <citation type="submission" date="2022-06" db="EMBL/GenBank/DDBJ databases">
        <title>Aeoliella straminimaris, a novel planctomycete from sediments.</title>
        <authorList>
            <person name="Vitorino I.R."/>
            <person name="Lage O.M."/>
        </authorList>
    </citation>
    <scope>NUCLEOTIDE SEQUENCE</scope>
    <source>
        <strain evidence="9">ICT_H6.2</strain>
    </source>
</reference>
<evidence type="ECO:0000313" key="9">
    <source>
        <dbReference type="EMBL" id="MCO6046586.1"/>
    </source>
</evidence>
<dbReference type="Pfam" id="PF00144">
    <property type="entry name" value="Beta-lactamase"/>
    <property type="match status" value="1"/>
</dbReference>
<dbReference type="GO" id="GO:0017001">
    <property type="term" value="P:antibiotic catabolic process"/>
    <property type="evidence" value="ECO:0007669"/>
    <property type="project" value="InterPro"/>
</dbReference>
<dbReference type="Gene3D" id="3.40.710.10">
    <property type="entry name" value="DD-peptidase/beta-lactamase superfamily"/>
    <property type="match status" value="1"/>
</dbReference>
<evidence type="ECO:0000256" key="5">
    <source>
        <dbReference type="RuleBase" id="RU361140"/>
    </source>
</evidence>
<dbReference type="AlphaFoldDB" id="A0A9X2JI78"/>
<organism evidence="9 10">
    <name type="scientific">Aeoliella straminimaris</name>
    <dbReference type="NCBI Taxonomy" id="2954799"/>
    <lineage>
        <taxon>Bacteria</taxon>
        <taxon>Pseudomonadati</taxon>
        <taxon>Planctomycetota</taxon>
        <taxon>Planctomycetia</taxon>
        <taxon>Pirellulales</taxon>
        <taxon>Lacipirellulaceae</taxon>
        <taxon>Aeoliella</taxon>
    </lineage>
</organism>
<protein>
    <recommendedName>
        <fullName evidence="5">Beta-lactamase</fullName>
        <ecNumber evidence="5">3.5.2.6</ecNumber>
    </recommendedName>
</protein>
<dbReference type="PANTHER" id="PTHR46825">
    <property type="entry name" value="D-ALANYL-D-ALANINE-CARBOXYPEPTIDASE/ENDOPEPTIDASE AMPH"/>
    <property type="match status" value="1"/>
</dbReference>
<dbReference type="EC" id="3.5.2.6" evidence="5"/>
<dbReference type="InterPro" id="IPR050491">
    <property type="entry name" value="AmpC-like"/>
</dbReference>
<dbReference type="InterPro" id="IPR012338">
    <property type="entry name" value="Beta-lactam/transpept-like"/>
</dbReference>
<comment type="catalytic activity">
    <reaction evidence="1 5">
        <text>a beta-lactam + H2O = a substituted beta-amino acid</text>
        <dbReference type="Rhea" id="RHEA:20401"/>
        <dbReference type="ChEBI" id="CHEBI:15377"/>
        <dbReference type="ChEBI" id="CHEBI:35627"/>
        <dbReference type="ChEBI" id="CHEBI:140347"/>
        <dbReference type="EC" id="3.5.2.6"/>
    </reaction>
</comment>
<sequence length="462" mass="50210">MSFVFAARWPALLLLVFLTSAPTLAADEMAARVQQLAKPYIEGGGLVGMTVGVVHDDETLILGLGRVARDVEQTPDGNTMYEIGSVSKVFTGILLADAVQQGRAALDQPAGELLPAGVKMPARGEHPILLCHLATHSSGLPRLPSNLAPKDATNPYADYTVDNLYDFLDGHRLRREPGEKVEYSNLGVGLLGHLLALDAEQSYEELMQERIAEPLGMTDTCIALSDEQRARLAKPYNVDGDAEANWDLPTLAGAGALRSSMSDMLKFASAALSPPPGELGKAIELSWQQHQDPLAEGDFAMGLAWHIARDGTTRWHSGQTGGYHSVIYVNRQINAAVVILSNTATGEIDVLGEQIVRMLAGAEVEPRNFDEPLKVDQAMLDRYVGKYQLVPGFVLEVTTTDGKLYVQATGQGKARVHPRSDTEWFYKIVDAKLVFEVDDQGKCTSLTLHQNGMKLPAKRLDE</sequence>
<dbReference type="InterPro" id="IPR021860">
    <property type="entry name" value="Peptidase_S12_Pab87-rel_C"/>
</dbReference>
<gene>
    <name evidence="9" type="ORF">NG895_22030</name>
</gene>
<dbReference type="RefSeq" id="WP_252854700.1">
    <property type="nucleotide sequence ID" value="NZ_JAMXLR010000076.1"/>
</dbReference>
<feature type="chain" id="PRO_5040781796" description="Beta-lactamase" evidence="6">
    <location>
        <begin position="26"/>
        <end position="462"/>
    </location>
</feature>
<dbReference type="GO" id="GO:0030288">
    <property type="term" value="C:outer membrane-bounded periplasmic space"/>
    <property type="evidence" value="ECO:0007669"/>
    <property type="project" value="InterPro"/>
</dbReference>
<dbReference type="PROSITE" id="PS00336">
    <property type="entry name" value="BETA_LACTAMASE_C"/>
    <property type="match status" value="1"/>
</dbReference>
<dbReference type="GO" id="GO:0008800">
    <property type="term" value="F:beta-lactamase activity"/>
    <property type="evidence" value="ECO:0007669"/>
    <property type="project" value="UniProtKB-UniRule"/>
</dbReference>
<keyword evidence="10" id="KW-1185">Reference proteome</keyword>
<dbReference type="InterPro" id="IPR001586">
    <property type="entry name" value="Beta-lactam_class-C_AS"/>
</dbReference>
<dbReference type="Proteomes" id="UP001155241">
    <property type="component" value="Unassembled WGS sequence"/>
</dbReference>
<evidence type="ECO:0000259" key="8">
    <source>
        <dbReference type="Pfam" id="PF11954"/>
    </source>
</evidence>
<name>A0A9X2JI78_9BACT</name>
<evidence type="ECO:0000256" key="3">
    <source>
        <dbReference type="ARBA" id="ARBA00022801"/>
    </source>
</evidence>
<dbReference type="SUPFAM" id="SSF56601">
    <property type="entry name" value="beta-lactamase/transpeptidase-like"/>
    <property type="match status" value="1"/>
</dbReference>
<dbReference type="InterPro" id="IPR001466">
    <property type="entry name" value="Beta-lactam-related"/>
</dbReference>
<evidence type="ECO:0000313" key="10">
    <source>
        <dbReference type="Proteomes" id="UP001155241"/>
    </source>
</evidence>
<comment type="caution">
    <text evidence="9">The sequence shown here is derived from an EMBL/GenBank/DDBJ whole genome shotgun (WGS) entry which is preliminary data.</text>
</comment>
<accession>A0A9X2JI78</accession>
<dbReference type="Pfam" id="PF11954">
    <property type="entry name" value="DUF3471"/>
    <property type="match status" value="1"/>
</dbReference>
<proteinExistence type="inferred from homology"/>
<dbReference type="PANTHER" id="PTHR46825:SF8">
    <property type="entry name" value="BETA-LACTAMASE-RELATED"/>
    <property type="match status" value="1"/>
</dbReference>
<feature type="signal peptide" evidence="6">
    <location>
        <begin position="1"/>
        <end position="25"/>
    </location>
</feature>
<evidence type="ECO:0000259" key="7">
    <source>
        <dbReference type="Pfam" id="PF00144"/>
    </source>
</evidence>
<dbReference type="EMBL" id="JAMXLR010000076">
    <property type="protein sequence ID" value="MCO6046586.1"/>
    <property type="molecule type" value="Genomic_DNA"/>
</dbReference>